<proteinExistence type="predicted"/>
<dbReference type="EMBL" id="JABTDW010000001">
    <property type="protein sequence ID" value="NSB14029.1"/>
    <property type="molecule type" value="Genomic_DNA"/>
</dbReference>
<evidence type="ECO:0000313" key="4">
    <source>
        <dbReference type="EMBL" id="NSB14029.1"/>
    </source>
</evidence>
<evidence type="ECO:0000313" key="5">
    <source>
        <dbReference type="EMBL" id="OOP70832.1"/>
    </source>
</evidence>
<name>A0A0B5QTX2_CLOBE</name>
<dbReference type="OMA" id="FEEKQTH"/>
<reference evidence="1" key="2">
    <citation type="submission" date="2016-02" db="EMBL/GenBank/DDBJ databases">
        <title>Genome sequence of Clostridium beijerinckii strain 59B.</title>
        <authorList>
            <person name="Little G.T."/>
            <person name="Minton N.P."/>
        </authorList>
    </citation>
    <scope>NUCLEOTIDE SEQUENCE</scope>
    <source>
        <strain evidence="1">NCIMB 14988</strain>
    </source>
</reference>
<organism evidence="1 6">
    <name type="scientific">Clostridium beijerinckii</name>
    <name type="common">Clostridium MP</name>
    <dbReference type="NCBI Taxonomy" id="1520"/>
    <lineage>
        <taxon>Bacteria</taxon>
        <taxon>Bacillati</taxon>
        <taxon>Bacillota</taxon>
        <taxon>Clostridia</taxon>
        <taxon>Eubacteriales</taxon>
        <taxon>Clostridiaceae</taxon>
        <taxon>Clostridium</taxon>
    </lineage>
</organism>
<dbReference type="EMBL" id="JABSXK010000001">
    <property type="protein sequence ID" value="NRV10947.1"/>
    <property type="molecule type" value="Genomic_DNA"/>
</dbReference>
<accession>A0A0B5QTX2</accession>
<dbReference type="Proteomes" id="UP000822184">
    <property type="component" value="Unassembled WGS sequence"/>
</dbReference>
<evidence type="ECO:0000313" key="6">
    <source>
        <dbReference type="Proteomes" id="UP000031866"/>
    </source>
</evidence>
<dbReference type="Proteomes" id="UP000821656">
    <property type="component" value="Unassembled WGS sequence"/>
</dbReference>
<gene>
    <name evidence="4" type="ORF">BCD95_002288</name>
    <name evidence="5" type="ORF">CBEIBR21_24620</name>
    <name evidence="3" type="ORF">DFH45_003910</name>
    <name evidence="2" type="ORF">IS491_14975</name>
    <name evidence="1" type="ORF">LF65_03769</name>
</gene>
<dbReference type="EMBL" id="CP010086">
    <property type="protein sequence ID" value="AJH00324.1"/>
    <property type="molecule type" value="Genomic_DNA"/>
</dbReference>
<dbReference type="Pfam" id="PF12788">
    <property type="entry name" value="YmaF"/>
    <property type="match status" value="1"/>
</dbReference>
<reference evidence="6" key="1">
    <citation type="submission" date="2014-12" db="EMBL/GenBank/DDBJ databases">
        <title>Genome sequence of Clostridium beijerinckii strain 59B.</title>
        <authorList>
            <person name="Little G.T."/>
            <person name="Minton N.P."/>
        </authorList>
    </citation>
    <scope>NUCLEOTIDE SEQUENCE [LARGE SCALE GENOMIC DNA]</scope>
    <source>
        <strain evidence="6">59B</strain>
    </source>
</reference>
<reference evidence="2" key="5">
    <citation type="submission" date="2020-11" db="EMBL/GenBank/DDBJ databases">
        <authorList>
            <person name="Thieme N."/>
            <person name="Liebl W."/>
            <person name="Zverlov V."/>
        </authorList>
    </citation>
    <scope>NUCLEOTIDE SEQUENCE</scope>
    <source>
        <strain evidence="2">NT08</strain>
    </source>
</reference>
<dbReference type="EMBL" id="MWMH01000012">
    <property type="protein sequence ID" value="OOP70832.1"/>
    <property type="molecule type" value="Genomic_DNA"/>
</dbReference>
<dbReference type="OrthoDB" id="2967209at2"/>
<evidence type="ECO:0000313" key="1">
    <source>
        <dbReference type="EMBL" id="AJH00324.1"/>
    </source>
</evidence>
<dbReference type="AlphaFoldDB" id="A0A0B5QTX2"/>
<evidence type="ECO:0000313" key="2">
    <source>
        <dbReference type="EMBL" id="MBF7809946.1"/>
    </source>
</evidence>
<dbReference type="InterPro" id="IPR024307">
    <property type="entry name" value="YmaF"/>
</dbReference>
<dbReference type="RefSeq" id="WP_012059464.1">
    <property type="nucleotide sequence ID" value="NZ_CP010086.2"/>
</dbReference>
<dbReference type="Proteomes" id="UP000031866">
    <property type="component" value="Chromosome"/>
</dbReference>
<dbReference type="KEGG" id="cbei:LF65_03769"/>
<dbReference type="STRING" id="1520.LF65_03769"/>
<reference evidence="4" key="4">
    <citation type="submission" date="2020-06" db="EMBL/GenBank/DDBJ databases">
        <title>Genomic insights into acetone-butanol-ethanol (ABE) fermentation by sequencing solventogenic clostridia strains.</title>
        <authorList>
            <person name="Brown S."/>
        </authorList>
    </citation>
    <scope>NUCLEOTIDE SEQUENCE</scope>
    <source>
        <strain evidence="4">DJ123</strain>
        <strain evidence="3">DJ126</strain>
    </source>
</reference>
<dbReference type="Proteomes" id="UP000631418">
    <property type="component" value="Unassembled WGS sequence"/>
</dbReference>
<dbReference type="EMBL" id="JADOEF010000001">
    <property type="protein sequence ID" value="MBF7809946.1"/>
    <property type="molecule type" value="Genomic_DNA"/>
</dbReference>
<sequence length="145" mass="16603">MRYNCNNNGRCSCGYKNNQNDKNEDNCNYVDISYRIKNHNHEYLSSTDYAKDDECVRHNHRIAGMTGPAIECGNSHVHKIEGRTDTFCDHYHDLCDTTGPAIYLPDGKHIHLVKGKTACADGHYHDYYFTTLVEDPTNVPKDKDC</sequence>
<evidence type="ECO:0000313" key="3">
    <source>
        <dbReference type="EMBL" id="NRV10947.1"/>
    </source>
</evidence>
<dbReference type="Proteomes" id="UP000190959">
    <property type="component" value="Unassembled WGS sequence"/>
</dbReference>
<evidence type="ECO:0000313" key="7">
    <source>
        <dbReference type="Proteomes" id="UP000190959"/>
    </source>
</evidence>
<protein>
    <submittedName>
        <fullName evidence="2">YmaF family protein</fullName>
    </submittedName>
</protein>
<reference evidence="5 7" key="3">
    <citation type="submission" date="2017-02" db="EMBL/GenBank/DDBJ databases">
        <title>Genome sequence of Clostridium beijerinckii Br21.</title>
        <authorList>
            <person name="Fonseca B.C."/>
            <person name="Guazzaroni M.E."/>
            <person name="Riano-Pachon D.M."/>
            <person name="Reginatto V."/>
        </authorList>
    </citation>
    <scope>NUCLEOTIDE SEQUENCE [LARGE SCALE GENOMIC DNA]</scope>
    <source>
        <strain evidence="5 7">Br21</strain>
    </source>
</reference>